<dbReference type="Proteomes" id="UP000298460">
    <property type="component" value="Unassembled WGS sequence"/>
</dbReference>
<evidence type="ECO:0000313" key="1">
    <source>
        <dbReference type="EMBL" id="TGE36744.1"/>
    </source>
</evidence>
<reference evidence="1 2" key="1">
    <citation type="submission" date="2019-03" db="EMBL/GenBank/DDBJ databases">
        <title>Draft Genome Sequence of Desulfosporosinus fructosivorans Strain 63.6F, Isolated from Marine Sediment in the Baltic Sea.</title>
        <authorList>
            <person name="Hausmann B."/>
            <person name="Vandieken V."/>
            <person name="Pjevac P."/>
            <person name="Schreck K."/>
            <person name="Herbold C.W."/>
            <person name="Loy A."/>
        </authorList>
    </citation>
    <scope>NUCLEOTIDE SEQUENCE [LARGE SCALE GENOMIC DNA]</scope>
    <source>
        <strain evidence="1 2">63.6F</strain>
    </source>
</reference>
<dbReference type="PANTHER" id="PTHR35788">
    <property type="entry name" value="EXPORTED PROTEIN-RELATED"/>
    <property type="match status" value="1"/>
</dbReference>
<accession>A0A4Z0R2A7</accession>
<dbReference type="OrthoDB" id="9797191at2"/>
<evidence type="ECO:0000313" key="2">
    <source>
        <dbReference type="Proteomes" id="UP000298460"/>
    </source>
</evidence>
<dbReference type="InterPro" id="IPR052913">
    <property type="entry name" value="Glycopeptide_resist_protein"/>
</dbReference>
<dbReference type="AlphaFoldDB" id="A0A4Z0R2A7"/>
<sequence length="374" mass="41808">MKKTRPLIVALLLQLFITLGLGSVVAYGKTHDRAPAGLIVWGQDYSGMSRIQVSSQIKDRIPNSLLFQEQDYPLKMDRSYEEIDKWLDQVFQVPTGFWFTDIIQILSLPSKVIPSSDFGLNREDILAQLQALSAIINKPMVSAMITYSKGQLVKTDGQAGQEVDIERTWLKIASEHEQKQVALVVNNLPPQPDLADISRVEDIIGDYTTYFNSLDVPRTKNVRLAAMALNNQLIPPGQIFSFNDVVGERTEASGYLPALIFVNQTAIKGDGGGICQDSSTLYQAVRQAHLSIVERHTHTLPVSYVLKGQDATVSFGILDFRFRNDTQGYLLISARTGSNWLRIQLFGLADEQHPVLLKPAGYPSHPEEWNRDPK</sequence>
<dbReference type="EMBL" id="SPQQ01000006">
    <property type="protein sequence ID" value="TGE36744.1"/>
    <property type="molecule type" value="Genomic_DNA"/>
</dbReference>
<gene>
    <name evidence="1" type="ORF">E4K67_16635</name>
</gene>
<dbReference type="InterPro" id="IPR007391">
    <property type="entry name" value="Vancomycin_resist_VanW"/>
</dbReference>
<dbReference type="Pfam" id="PF04294">
    <property type="entry name" value="VanW"/>
    <property type="match status" value="1"/>
</dbReference>
<organism evidence="1 2">
    <name type="scientific">Desulfosporosinus fructosivorans</name>
    <dbReference type="NCBI Taxonomy" id="2018669"/>
    <lineage>
        <taxon>Bacteria</taxon>
        <taxon>Bacillati</taxon>
        <taxon>Bacillota</taxon>
        <taxon>Clostridia</taxon>
        <taxon>Eubacteriales</taxon>
        <taxon>Desulfitobacteriaceae</taxon>
        <taxon>Desulfosporosinus</taxon>
    </lineage>
</organism>
<proteinExistence type="predicted"/>
<name>A0A4Z0R2A7_9FIRM</name>
<dbReference type="RefSeq" id="WP_135548689.1">
    <property type="nucleotide sequence ID" value="NZ_SPQQ01000006.1"/>
</dbReference>
<keyword evidence="2" id="KW-1185">Reference proteome</keyword>
<dbReference type="PANTHER" id="PTHR35788:SF1">
    <property type="entry name" value="EXPORTED PROTEIN"/>
    <property type="match status" value="1"/>
</dbReference>
<comment type="caution">
    <text evidence="1">The sequence shown here is derived from an EMBL/GenBank/DDBJ whole genome shotgun (WGS) entry which is preliminary data.</text>
</comment>
<protein>
    <submittedName>
        <fullName evidence="1">Vanomycin resistance protein VanB</fullName>
    </submittedName>
</protein>